<dbReference type="GO" id="GO:0070205">
    <property type="term" value="F:2-succinyl-6-hydroxy-2,4-cyclohexadiene-1-carboxylate synthase activity"/>
    <property type="evidence" value="ECO:0007669"/>
    <property type="project" value="UniProtKB-EC"/>
</dbReference>
<evidence type="ECO:0000256" key="3">
    <source>
        <dbReference type="HAMAP-Rule" id="MF_01660"/>
    </source>
</evidence>
<comment type="pathway">
    <text evidence="3">Quinol/quinone metabolism; 1,4-dihydroxy-2-naphthoate biosynthesis; 1,4-dihydroxy-2-naphthoate from chorismate: step 3/7.</text>
</comment>
<evidence type="ECO:0000256" key="1">
    <source>
        <dbReference type="ARBA" id="ARBA00022428"/>
    </source>
</evidence>
<accession>A0ABV7CYE9</accession>
<comment type="subunit">
    <text evidence="3">Monomer.</text>
</comment>
<dbReference type="PRINTS" id="PR00111">
    <property type="entry name" value="ABHYDROLASE"/>
</dbReference>
<gene>
    <name evidence="3 5" type="primary">menH</name>
    <name evidence="5" type="ORF">ACFOGI_14355</name>
</gene>
<comment type="caution">
    <text evidence="5">The sequence shown here is derived from an EMBL/GenBank/DDBJ whole genome shotgun (WGS) entry which is preliminary data.</text>
</comment>
<dbReference type="Proteomes" id="UP001595279">
    <property type="component" value="Unassembled WGS sequence"/>
</dbReference>
<dbReference type="EMBL" id="JBHRSA010000049">
    <property type="protein sequence ID" value="MFC3041427.1"/>
    <property type="molecule type" value="Genomic_DNA"/>
</dbReference>
<evidence type="ECO:0000313" key="5">
    <source>
        <dbReference type="EMBL" id="MFC3041427.1"/>
    </source>
</evidence>
<dbReference type="SUPFAM" id="SSF53474">
    <property type="entry name" value="alpha/beta-Hydrolases"/>
    <property type="match status" value="1"/>
</dbReference>
<dbReference type="PANTHER" id="PTHR42916:SF1">
    <property type="entry name" value="PROTEIN PHYLLO, CHLOROPLASTIC"/>
    <property type="match status" value="1"/>
</dbReference>
<dbReference type="Gene3D" id="3.40.50.1820">
    <property type="entry name" value="alpha/beta hydrolase"/>
    <property type="match status" value="1"/>
</dbReference>
<dbReference type="NCBIfam" id="TIGR03695">
    <property type="entry name" value="menH_SHCHC"/>
    <property type="match status" value="1"/>
</dbReference>
<dbReference type="EC" id="4.2.99.20" evidence="3"/>
<dbReference type="HAMAP" id="MF_01660">
    <property type="entry name" value="MenH"/>
    <property type="match status" value="1"/>
</dbReference>
<name>A0ABV7CYE9_9BACI</name>
<dbReference type="InterPro" id="IPR022485">
    <property type="entry name" value="SHCHC_synthase_MenH"/>
</dbReference>
<keyword evidence="2 3" id="KW-0456">Lyase</keyword>
<comment type="pathway">
    <text evidence="3">Quinol/quinone metabolism; menaquinone biosynthesis.</text>
</comment>
<evidence type="ECO:0000259" key="4">
    <source>
        <dbReference type="Pfam" id="PF00561"/>
    </source>
</evidence>
<sequence>MYFTIDDASYWYEVHGEGVPLVMLHGFTGSSQTWSEFICHHSEGVQVIVVDLPGHGSTTISSIRTMEDCCRDLRALFLSMGLDQFHLAGYSMGGRTALSFAMLYPELLKSLILESASPGLEGQMREDRREMDAKLARRIERGGLSAFVDFWEQLPLFESQKQLPSHVRAAVREERMSQTEEGLAQSLRGMGTGRQPSWWHMLCGLSLPVLLLAGEQDEKFVKINQEMAEKLPLHTLKIVAGAGHAIHVEKPGKFGKLVSGFIKNYSSSLSLHKD</sequence>
<keyword evidence="1 3" id="KW-0474">Menaquinone biosynthesis</keyword>
<organism evidence="5 6">
    <name type="scientific">Virgibacillus xinjiangensis</name>
    <dbReference type="NCBI Taxonomy" id="393090"/>
    <lineage>
        <taxon>Bacteria</taxon>
        <taxon>Bacillati</taxon>
        <taxon>Bacillota</taxon>
        <taxon>Bacilli</taxon>
        <taxon>Bacillales</taxon>
        <taxon>Bacillaceae</taxon>
        <taxon>Virgibacillus</taxon>
    </lineage>
</organism>
<protein>
    <recommendedName>
        <fullName evidence="3">Putative 2-succinyl-6-hydroxy-2,4-cyclohexadiene-1-carboxylate synthase</fullName>
        <shortName evidence="3">SHCHC synthase</shortName>
        <ecNumber evidence="3">4.2.99.20</ecNumber>
    </recommendedName>
</protein>
<evidence type="ECO:0000256" key="2">
    <source>
        <dbReference type="ARBA" id="ARBA00023239"/>
    </source>
</evidence>
<proteinExistence type="inferred from homology"/>
<dbReference type="InterPro" id="IPR000073">
    <property type="entry name" value="AB_hydrolase_1"/>
</dbReference>
<dbReference type="RefSeq" id="WP_390273982.1">
    <property type="nucleotide sequence ID" value="NZ_JBHRSA010000049.1"/>
</dbReference>
<comment type="similarity">
    <text evidence="3">Belongs to the AB hydrolase superfamily. MenH family.</text>
</comment>
<dbReference type="InterPro" id="IPR029058">
    <property type="entry name" value="AB_hydrolase_fold"/>
</dbReference>
<evidence type="ECO:0000313" key="6">
    <source>
        <dbReference type="Proteomes" id="UP001595279"/>
    </source>
</evidence>
<keyword evidence="6" id="KW-1185">Reference proteome</keyword>
<comment type="catalytic activity">
    <reaction evidence="3">
        <text>5-enolpyruvoyl-6-hydroxy-2-succinyl-cyclohex-3-ene-1-carboxylate = (1R,6R)-6-hydroxy-2-succinyl-cyclohexa-2,4-diene-1-carboxylate + pyruvate</text>
        <dbReference type="Rhea" id="RHEA:25597"/>
        <dbReference type="ChEBI" id="CHEBI:15361"/>
        <dbReference type="ChEBI" id="CHEBI:58689"/>
        <dbReference type="ChEBI" id="CHEBI:58818"/>
        <dbReference type="EC" id="4.2.99.20"/>
    </reaction>
</comment>
<comment type="function">
    <text evidence="3">Catalyzes a proton abstraction reaction that results in 2,5-elimination of pyruvate from 2-succinyl-5-enolpyruvyl-6-hydroxy-3-cyclohexene-1-carboxylate (SEPHCHC) and the formation of 2-succinyl-6-hydroxy-2,4-cyclohexadiene-1-carboxylate (SHCHC).</text>
</comment>
<dbReference type="PANTHER" id="PTHR42916">
    <property type="entry name" value="2-SUCCINYL-5-ENOLPYRUVYL-6-HYDROXY-3-CYCLOHEXENE-1-CARBOXYLATE SYNTHASE"/>
    <property type="match status" value="1"/>
</dbReference>
<reference evidence="6" key="1">
    <citation type="journal article" date="2019" name="Int. J. Syst. Evol. Microbiol.">
        <title>The Global Catalogue of Microorganisms (GCM) 10K type strain sequencing project: providing services to taxonomists for standard genome sequencing and annotation.</title>
        <authorList>
            <consortium name="The Broad Institute Genomics Platform"/>
            <consortium name="The Broad Institute Genome Sequencing Center for Infectious Disease"/>
            <person name="Wu L."/>
            <person name="Ma J."/>
        </authorList>
    </citation>
    <scope>NUCLEOTIDE SEQUENCE [LARGE SCALE GENOMIC DNA]</scope>
    <source>
        <strain evidence="6">KCTC 13128</strain>
    </source>
</reference>
<dbReference type="Pfam" id="PF00561">
    <property type="entry name" value="Abhydrolase_1"/>
    <property type="match status" value="1"/>
</dbReference>
<feature type="domain" description="AB hydrolase-1" evidence="4">
    <location>
        <begin position="20"/>
        <end position="251"/>
    </location>
</feature>